<keyword evidence="5" id="KW-1185">Reference proteome</keyword>
<dbReference type="NCBIfam" id="TIGR02532">
    <property type="entry name" value="IV_pilin_GFxxxE"/>
    <property type="match status" value="1"/>
</dbReference>
<feature type="transmembrane region" description="Helical" evidence="3">
    <location>
        <begin position="6"/>
        <end position="26"/>
    </location>
</feature>
<proteinExistence type="inferred from homology"/>
<dbReference type="PANTHER" id="PTHR30093">
    <property type="entry name" value="GENERAL SECRETION PATHWAY PROTEIN G"/>
    <property type="match status" value="1"/>
</dbReference>
<dbReference type="EMBL" id="BAABKE010000007">
    <property type="protein sequence ID" value="GAA5102547.1"/>
    <property type="molecule type" value="Genomic_DNA"/>
</dbReference>
<gene>
    <name evidence="4" type="primary">pilE_2</name>
    <name evidence="4" type="ORF">GCM10023338_19960</name>
</gene>
<dbReference type="PANTHER" id="PTHR30093:SF34">
    <property type="entry name" value="PREPILIN PEPTIDASE-DEPENDENT PROTEIN D"/>
    <property type="match status" value="1"/>
</dbReference>
<keyword evidence="3" id="KW-0472">Membrane</keyword>
<dbReference type="SUPFAM" id="SSF54523">
    <property type="entry name" value="Pili subunits"/>
    <property type="match status" value="1"/>
</dbReference>
<evidence type="ECO:0000313" key="5">
    <source>
        <dbReference type="Proteomes" id="UP001500631"/>
    </source>
</evidence>
<comment type="similarity">
    <text evidence="1">Belongs to the N-Me-Phe pilin family.</text>
</comment>
<dbReference type="PROSITE" id="PS00409">
    <property type="entry name" value="PROKAR_NTER_METHYL"/>
    <property type="match status" value="1"/>
</dbReference>
<organism evidence="4 5">
    <name type="scientific">Wohlfahrtiimonas larvae</name>
    <dbReference type="NCBI Taxonomy" id="1157986"/>
    <lineage>
        <taxon>Bacteria</taxon>
        <taxon>Pseudomonadati</taxon>
        <taxon>Pseudomonadota</taxon>
        <taxon>Gammaproteobacteria</taxon>
        <taxon>Cardiobacteriales</taxon>
        <taxon>Ignatzschineriaceae</taxon>
        <taxon>Wohlfahrtiimonas</taxon>
    </lineage>
</organism>
<sequence length="178" mass="20201">MIKQGFTLIELMIVVAIIGILSAMAFPAYQDYIRKTYVAESLQLILPIKEEILEYYFEFGHFPFRTENLPRIANNLNSYAKNPFGDAIYPIKSKMVEGAVVNRGGIYIYFSEQFQPRGQGARNFRELPVLPFVNEGSITWHCGWDAIRKAGLGGNMGQITTRPGVNDINIRYLPSVCR</sequence>
<keyword evidence="3" id="KW-0812">Transmembrane</keyword>
<dbReference type="InterPro" id="IPR012902">
    <property type="entry name" value="N_methyl_site"/>
</dbReference>
<evidence type="ECO:0000256" key="3">
    <source>
        <dbReference type="SAM" id="Phobius"/>
    </source>
</evidence>
<protein>
    <submittedName>
        <fullName evidence="4">Fimbrial major subunit PilE</fullName>
    </submittedName>
</protein>
<dbReference type="Gene3D" id="3.30.700.10">
    <property type="entry name" value="Glycoprotein, Type 4 Pilin"/>
    <property type="match status" value="1"/>
</dbReference>
<dbReference type="Pfam" id="PF07963">
    <property type="entry name" value="N_methyl"/>
    <property type="match status" value="1"/>
</dbReference>
<reference evidence="5" key="1">
    <citation type="journal article" date="2019" name="Int. J. Syst. Evol. Microbiol.">
        <title>The Global Catalogue of Microorganisms (GCM) 10K type strain sequencing project: providing services to taxonomists for standard genome sequencing and annotation.</title>
        <authorList>
            <consortium name="The Broad Institute Genomics Platform"/>
            <consortium name="The Broad Institute Genome Sequencing Center for Infectious Disease"/>
            <person name="Wu L."/>
            <person name="Ma J."/>
        </authorList>
    </citation>
    <scope>NUCLEOTIDE SEQUENCE [LARGE SCALE GENOMIC DNA]</scope>
    <source>
        <strain evidence="5">JCM 18424</strain>
    </source>
</reference>
<dbReference type="RefSeq" id="WP_077926551.1">
    <property type="nucleotide sequence ID" value="NZ_BAABKE010000007.1"/>
</dbReference>
<accession>A0ABP9MVZ8</accession>
<evidence type="ECO:0000256" key="2">
    <source>
        <dbReference type="ARBA" id="ARBA00022481"/>
    </source>
</evidence>
<dbReference type="Proteomes" id="UP001500631">
    <property type="component" value="Unassembled WGS sequence"/>
</dbReference>
<keyword evidence="2" id="KW-0488">Methylation</keyword>
<keyword evidence="3" id="KW-1133">Transmembrane helix</keyword>
<name>A0ABP9MVZ8_9GAMM</name>
<dbReference type="InterPro" id="IPR045584">
    <property type="entry name" value="Pilin-like"/>
</dbReference>
<comment type="caution">
    <text evidence="4">The sequence shown here is derived from an EMBL/GenBank/DDBJ whole genome shotgun (WGS) entry which is preliminary data.</text>
</comment>
<evidence type="ECO:0000313" key="4">
    <source>
        <dbReference type="EMBL" id="GAA5102547.1"/>
    </source>
</evidence>
<evidence type="ECO:0000256" key="1">
    <source>
        <dbReference type="ARBA" id="ARBA00005233"/>
    </source>
</evidence>